<gene>
    <name evidence="2" type="ORF">NITMOv2_4535</name>
</gene>
<dbReference type="EMBL" id="CP011801">
    <property type="protein sequence ID" value="ALA60909.1"/>
    <property type="molecule type" value="Genomic_DNA"/>
</dbReference>
<evidence type="ECO:0000313" key="3">
    <source>
        <dbReference type="Proteomes" id="UP000069205"/>
    </source>
</evidence>
<name>A0A0K2GJ82_NITMO</name>
<feature type="compositionally biased region" description="Basic and acidic residues" evidence="1">
    <location>
        <begin position="1"/>
        <end position="12"/>
    </location>
</feature>
<dbReference type="KEGG" id="nmv:NITMOv2_4535"/>
<protein>
    <submittedName>
        <fullName evidence="2">Uncharacterized protein</fullName>
    </submittedName>
</protein>
<reference evidence="2 3" key="1">
    <citation type="journal article" date="2015" name="Proc. Natl. Acad. Sci. U.S.A.">
        <title>Expanded metabolic versatility of ubiquitous nitrite-oxidizing bacteria from the genus Nitrospira.</title>
        <authorList>
            <person name="Koch H."/>
            <person name="Lucker S."/>
            <person name="Albertsen M."/>
            <person name="Kitzinger K."/>
            <person name="Herbold C."/>
            <person name="Spieck E."/>
            <person name="Nielsen P.H."/>
            <person name="Wagner M."/>
            <person name="Daims H."/>
        </authorList>
    </citation>
    <scope>NUCLEOTIDE SEQUENCE [LARGE SCALE GENOMIC DNA]</scope>
    <source>
        <strain evidence="2 3">NSP M-1</strain>
    </source>
</reference>
<sequence length="114" mass="12477">MSHTDIDRDRHAPMTGRDIPPTGSPPPRPAAGPSAPGPYQPAWPPRRCPTKLLRIADVKETLFLPPLKKTDTLNEARGNNHLPSLAGIEVLFTGDYKRYAGPCGKSRKDGLETR</sequence>
<evidence type="ECO:0000313" key="2">
    <source>
        <dbReference type="EMBL" id="ALA60909.1"/>
    </source>
</evidence>
<dbReference type="STRING" id="42253.NITMOv2_4535"/>
<dbReference type="AlphaFoldDB" id="A0A0K2GJ82"/>
<accession>A0A0K2GJ82</accession>
<proteinExistence type="predicted"/>
<evidence type="ECO:0000256" key="1">
    <source>
        <dbReference type="SAM" id="MobiDB-lite"/>
    </source>
</evidence>
<feature type="compositionally biased region" description="Pro residues" evidence="1">
    <location>
        <begin position="22"/>
        <end position="47"/>
    </location>
</feature>
<keyword evidence="3" id="KW-1185">Reference proteome</keyword>
<organism evidence="2 3">
    <name type="scientific">Nitrospira moscoviensis</name>
    <dbReference type="NCBI Taxonomy" id="42253"/>
    <lineage>
        <taxon>Bacteria</taxon>
        <taxon>Pseudomonadati</taxon>
        <taxon>Nitrospirota</taxon>
        <taxon>Nitrospiria</taxon>
        <taxon>Nitrospirales</taxon>
        <taxon>Nitrospiraceae</taxon>
        <taxon>Nitrospira</taxon>
    </lineage>
</organism>
<dbReference type="Proteomes" id="UP000069205">
    <property type="component" value="Chromosome"/>
</dbReference>
<feature type="region of interest" description="Disordered" evidence="1">
    <location>
        <begin position="1"/>
        <end position="47"/>
    </location>
</feature>